<sequence length="414" mass="45851">MTQRPSPDRPARDDLSLDALVEGLGRWHGRHRIGDAEGTPLSRAMRQRVADETAALTGAMSGDEDRQRLASLTRWLEESLARLAPVLEAREPCRLPRSWAVEHPDSRLVDEGRVVMANAIDRDLAGFGAAVVQDPAADLASLLVGLEVRDETRLARRALDAYLRLTGDYRAGRLLSVCRVLECLAGARRALRRLEAMPGDAERPALLAETMAACRRYLELAEQHAEFRFPPLVVGVGVAGSGKSRFTRNLVTRLGAVRLCSDAERRRLHEDNPQADGDDPAVDIFSETATQRTYRRLAECAGDLLDAGLPVCVDATCLRREQRDRLRHQAESRGLPVLLVSFEADEATLKRRIVKRADRQGVPEADSLAVLARQTAAFEAFSDDERLHLVHLDTTAENAAETLAGLIQEHLHWR</sequence>
<gene>
    <name evidence="1" type="ORF">QC818_07080</name>
</gene>
<evidence type="ECO:0000313" key="2">
    <source>
        <dbReference type="Proteomes" id="UP001264519"/>
    </source>
</evidence>
<dbReference type="PANTHER" id="PTHR43883">
    <property type="entry name" value="SLR0207 PROTEIN"/>
    <property type="match status" value="1"/>
</dbReference>
<comment type="caution">
    <text evidence="1">The sequence shown here is derived from an EMBL/GenBank/DDBJ whole genome shotgun (WGS) entry which is preliminary data.</text>
</comment>
<protein>
    <submittedName>
        <fullName evidence="1">AAA family ATPase</fullName>
    </submittedName>
</protein>
<accession>A0ABU1G0S6</accession>
<dbReference type="SUPFAM" id="SSF52540">
    <property type="entry name" value="P-loop containing nucleoside triphosphate hydrolases"/>
    <property type="match status" value="1"/>
</dbReference>
<dbReference type="InterPro" id="IPR052732">
    <property type="entry name" value="Cell-binding_unc_protein"/>
</dbReference>
<dbReference type="InterPro" id="IPR027417">
    <property type="entry name" value="P-loop_NTPase"/>
</dbReference>
<keyword evidence="2" id="KW-1185">Reference proteome</keyword>
<dbReference type="PANTHER" id="PTHR43883:SF1">
    <property type="entry name" value="GLUCONOKINASE"/>
    <property type="match status" value="1"/>
</dbReference>
<dbReference type="Pfam" id="PF13671">
    <property type="entry name" value="AAA_33"/>
    <property type="match status" value="1"/>
</dbReference>
<reference evidence="1 2" key="1">
    <citation type="submission" date="2023-04" db="EMBL/GenBank/DDBJ databases">
        <title>A long-awaited taxogenomic arrangement of the family Halomonadaceae.</title>
        <authorList>
            <person name="De La Haba R."/>
            <person name="Chuvochina M."/>
            <person name="Wittouck S."/>
            <person name="Arahal D.R."/>
            <person name="Sanchez-Porro C."/>
            <person name="Hugenholtz P."/>
            <person name="Ventosa A."/>
        </authorList>
    </citation>
    <scope>NUCLEOTIDE SEQUENCE [LARGE SCALE GENOMIC DNA]</scope>
    <source>
        <strain evidence="1 2">DSM 23530</strain>
    </source>
</reference>
<dbReference type="Gene3D" id="3.40.50.300">
    <property type="entry name" value="P-loop containing nucleotide triphosphate hydrolases"/>
    <property type="match status" value="1"/>
</dbReference>
<dbReference type="Proteomes" id="UP001264519">
    <property type="component" value="Unassembled WGS sequence"/>
</dbReference>
<proteinExistence type="predicted"/>
<organism evidence="1 2">
    <name type="scientific">Halomonas koreensis</name>
    <dbReference type="NCBI Taxonomy" id="245385"/>
    <lineage>
        <taxon>Bacteria</taxon>
        <taxon>Pseudomonadati</taxon>
        <taxon>Pseudomonadota</taxon>
        <taxon>Gammaproteobacteria</taxon>
        <taxon>Oceanospirillales</taxon>
        <taxon>Halomonadaceae</taxon>
        <taxon>Halomonas</taxon>
    </lineage>
</organism>
<dbReference type="EMBL" id="JARWAK010000004">
    <property type="protein sequence ID" value="MDR5866548.1"/>
    <property type="molecule type" value="Genomic_DNA"/>
</dbReference>
<name>A0ABU1G0S6_9GAMM</name>
<dbReference type="RefSeq" id="WP_309652146.1">
    <property type="nucleotide sequence ID" value="NZ_JARWAK010000004.1"/>
</dbReference>
<evidence type="ECO:0000313" key="1">
    <source>
        <dbReference type="EMBL" id="MDR5866548.1"/>
    </source>
</evidence>